<proteinExistence type="predicted"/>
<keyword evidence="1" id="KW-0472">Membrane</keyword>
<keyword evidence="1" id="KW-0812">Transmembrane</keyword>
<gene>
    <name evidence="2" type="ORF">SAMN04488068_1509</name>
</gene>
<evidence type="ECO:0000256" key="1">
    <source>
        <dbReference type="SAM" id="Phobius"/>
    </source>
</evidence>
<feature type="transmembrane region" description="Helical" evidence="1">
    <location>
        <begin position="101"/>
        <end position="122"/>
    </location>
</feature>
<feature type="transmembrane region" description="Helical" evidence="1">
    <location>
        <begin position="6"/>
        <end position="26"/>
    </location>
</feature>
<dbReference type="Pfam" id="PF10067">
    <property type="entry name" value="DUF2306"/>
    <property type="match status" value="1"/>
</dbReference>
<protein>
    <submittedName>
        <fullName evidence="2">Uncharacterized membrane protein</fullName>
    </submittedName>
</protein>
<evidence type="ECO:0000313" key="2">
    <source>
        <dbReference type="EMBL" id="SHG81712.1"/>
    </source>
</evidence>
<evidence type="ECO:0000313" key="3">
    <source>
        <dbReference type="Proteomes" id="UP000199758"/>
    </source>
</evidence>
<dbReference type="STRING" id="490188.SAMN04488068_1509"/>
<keyword evidence="1" id="KW-1133">Transmembrane helix</keyword>
<dbReference type="RefSeq" id="WP_072896144.1">
    <property type="nucleotide sequence ID" value="NZ_FQWZ01000003.1"/>
</dbReference>
<feature type="transmembrane region" description="Helical" evidence="1">
    <location>
        <begin position="63"/>
        <end position="81"/>
    </location>
</feature>
<keyword evidence="3" id="KW-1185">Reference proteome</keyword>
<dbReference type="Proteomes" id="UP000199758">
    <property type="component" value="Unassembled WGS sequence"/>
</dbReference>
<dbReference type="EMBL" id="FQWZ01000003">
    <property type="protein sequence ID" value="SHG81712.1"/>
    <property type="molecule type" value="Genomic_DNA"/>
</dbReference>
<accession>A0A1M5MX70</accession>
<dbReference type="AlphaFoldDB" id="A0A1M5MX70"/>
<reference evidence="2 3" key="1">
    <citation type="submission" date="2016-11" db="EMBL/GenBank/DDBJ databases">
        <authorList>
            <person name="Jaros S."/>
            <person name="Januszkiewicz K."/>
            <person name="Wedrychowicz H."/>
        </authorList>
    </citation>
    <scope>NUCLEOTIDE SEQUENCE [LARGE SCALE GENOMIC DNA]</scope>
    <source>
        <strain evidence="2 3">CGMCC 1.7049</strain>
    </source>
</reference>
<name>A0A1M5MX70_9GAMM</name>
<feature type="transmembrane region" description="Helical" evidence="1">
    <location>
        <begin position="38"/>
        <end position="57"/>
    </location>
</feature>
<organism evidence="2 3">
    <name type="scientific">Hydrocarboniphaga daqingensis</name>
    <dbReference type="NCBI Taxonomy" id="490188"/>
    <lineage>
        <taxon>Bacteria</taxon>
        <taxon>Pseudomonadati</taxon>
        <taxon>Pseudomonadota</taxon>
        <taxon>Gammaproteobacteria</taxon>
        <taxon>Nevskiales</taxon>
        <taxon>Nevskiaceae</taxon>
        <taxon>Hydrocarboniphaga</taxon>
    </lineage>
</organism>
<sequence length="129" mass="14388">MTYLTLAYLHLATVLPAFVIGTWQLLRPKGTPVHRVVGHVYLLLMLATALIALLMPAQVGPRWLGHFGFIHLFSLMVFISVPRSYRAARRGDIRRHRDSMIGVYVGGLLIAGGFALMPGRLLHQWLFGG</sequence>
<dbReference type="InterPro" id="IPR018750">
    <property type="entry name" value="DUF2306_membrane"/>
</dbReference>
<dbReference type="OrthoDB" id="9815686at2"/>